<dbReference type="PANTHER" id="PTHR43102">
    <property type="entry name" value="SLR1143 PROTEIN"/>
    <property type="match status" value="1"/>
</dbReference>
<dbReference type="RefSeq" id="WP_122244383.1">
    <property type="nucleotide sequence ID" value="NZ_RDQJ01000004.1"/>
</dbReference>
<evidence type="ECO:0000313" key="10">
    <source>
        <dbReference type="Proteomes" id="UP000275180"/>
    </source>
</evidence>
<dbReference type="EMBL" id="RDQJ01000004">
    <property type="protein sequence ID" value="RMX17579.1"/>
    <property type="molecule type" value="Genomic_DNA"/>
</dbReference>
<name>A0A3M6RQE5_9BURK</name>
<reference evidence="9 10" key="1">
    <citation type="submission" date="2018-10" db="EMBL/GenBank/DDBJ databases">
        <title>Comamonadaceae CDC group NO-1 genome sequencing and assembly.</title>
        <authorList>
            <person name="Bernier A.-M."/>
            <person name="Bernard K."/>
        </authorList>
    </citation>
    <scope>NUCLEOTIDE SEQUENCE [LARGE SCALE GENOMIC DNA]</scope>
    <source>
        <strain evidence="9 10">NML180582</strain>
    </source>
</reference>
<evidence type="ECO:0000256" key="4">
    <source>
        <dbReference type="ARBA" id="ARBA00022989"/>
    </source>
</evidence>
<evidence type="ECO:0000256" key="2">
    <source>
        <dbReference type="ARBA" id="ARBA00009773"/>
    </source>
</evidence>
<dbReference type="InterPro" id="IPR003018">
    <property type="entry name" value="GAF"/>
</dbReference>
<dbReference type="OrthoDB" id="9816139at2"/>
<evidence type="ECO:0000256" key="5">
    <source>
        <dbReference type="ARBA" id="ARBA00023136"/>
    </source>
</evidence>
<keyword evidence="5 7" id="KW-0472">Membrane</keyword>
<sequence length="847" mass="91342">MSDKPVPPSTAAPSAQPHRPAEVFRHGDVPEQAALAQLAALVPGLRAATVLVIGAAVICALYFGRELLIPLALAILLGFLLDPLVRRLKRWGLPRMAAIVLVVAVVLGGLGGLGAYLGQQLAALGESLPRYQATMSEKLRGLSASVEGAGMFDGLTRALQDLQRDIAGQSAESAPGQPQGAAQAAPGQPVQQVQVVPAPPTNVQLAQTWLLRISEPLLMAGIVILFVVLILLDRDALRDRLLRLMGGNLNMATEALDDASQRIGKYLRMQLIVNITYGVPLAAGLWLIGVPGALLWGVVAALMRYVPYAGPALAAIFPVALAFAVEPGWSMLIWTVALILALELISNNIVEPWLYGESTGLSTLAIIVSATFWTALWGPIGLILATPLSVCLLVLGRTIPALHFLEVLLGSEPVLTPAQRLYQRLLVEDVETALEISQQAIEEGMPRSADDEQDLPLALVQYYDGVLLPSLRLSSHLHSSMATAEQRFRFDNGMDGLLDELADEYPPPAHTLAPEGDVAAVHCLGSRWEVDAMAAAALAHALRLYGHTASVSTHALGARVDLASLPPLDACQVLCLAAFSPQPQAQIRHVSRRIRRRWPHVRIIACAFNAPGLELTPQMAQRLSVDELVNRMHEVALSVNRQFADGAALEYIPAAIPEDEARRLRALQQSDMLAEDKLALYRDTVRRATNAFAVKHAQISLVGEDWVHTPGSTLAEADADPASTGLPRAQSVCAYVTRNGQPLVVEDVLHDPRFARNPALNEQGIRFYAGVPLRARRGEVIGTLCLMDDEPHDEEDVDLQLLELMAGELMGQVRKLARRKPDEPPEPDAPLESDAPPPATLRQPQQS</sequence>
<dbReference type="GO" id="GO:0016020">
    <property type="term" value="C:membrane"/>
    <property type="evidence" value="ECO:0007669"/>
    <property type="project" value="UniProtKB-SubCell"/>
</dbReference>
<feature type="region of interest" description="Disordered" evidence="6">
    <location>
        <begin position="813"/>
        <end position="847"/>
    </location>
</feature>
<dbReference type="PANTHER" id="PTHR43102:SF2">
    <property type="entry name" value="GAF DOMAIN-CONTAINING PROTEIN"/>
    <property type="match status" value="1"/>
</dbReference>
<gene>
    <name evidence="9" type="ORF">EBQ34_04495</name>
</gene>
<keyword evidence="3 7" id="KW-0812">Transmembrane</keyword>
<feature type="transmembrane region" description="Helical" evidence="7">
    <location>
        <begin position="332"/>
        <end position="350"/>
    </location>
</feature>
<dbReference type="AlphaFoldDB" id="A0A3M6RQE5"/>
<feature type="transmembrane region" description="Helical" evidence="7">
    <location>
        <begin position="370"/>
        <end position="395"/>
    </location>
</feature>
<comment type="similarity">
    <text evidence="2">Belongs to the autoinducer-2 exporter (AI-2E) (TC 2.A.86) family.</text>
</comment>
<feature type="transmembrane region" description="Helical" evidence="7">
    <location>
        <begin position="209"/>
        <end position="232"/>
    </location>
</feature>
<feature type="transmembrane region" description="Helical" evidence="7">
    <location>
        <begin position="305"/>
        <end position="325"/>
    </location>
</feature>
<dbReference type="Proteomes" id="UP000275180">
    <property type="component" value="Unassembled WGS sequence"/>
</dbReference>
<dbReference type="InterPro" id="IPR029016">
    <property type="entry name" value="GAF-like_dom_sf"/>
</dbReference>
<evidence type="ECO:0000256" key="3">
    <source>
        <dbReference type="ARBA" id="ARBA00022692"/>
    </source>
</evidence>
<evidence type="ECO:0000259" key="8">
    <source>
        <dbReference type="SMART" id="SM00065"/>
    </source>
</evidence>
<evidence type="ECO:0000256" key="7">
    <source>
        <dbReference type="SAM" id="Phobius"/>
    </source>
</evidence>
<feature type="transmembrane region" description="Helical" evidence="7">
    <location>
        <begin position="271"/>
        <end position="299"/>
    </location>
</feature>
<protein>
    <submittedName>
        <fullName evidence="9">AI-2E family transporter</fullName>
    </submittedName>
</protein>
<evidence type="ECO:0000256" key="1">
    <source>
        <dbReference type="ARBA" id="ARBA00004141"/>
    </source>
</evidence>
<comment type="caution">
    <text evidence="9">The sequence shown here is derived from an EMBL/GenBank/DDBJ whole genome shotgun (WGS) entry which is preliminary data.</text>
</comment>
<comment type="subcellular location">
    <subcellularLocation>
        <location evidence="1">Membrane</location>
        <topology evidence="1">Multi-pass membrane protein</topology>
    </subcellularLocation>
</comment>
<accession>A0A3M6RQE5</accession>
<keyword evidence="4 7" id="KW-1133">Transmembrane helix</keyword>
<dbReference type="Pfam" id="PF01594">
    <property type="entry name" value="AI-2E_transport"/>
    <property type="match status" value="2"/>
</dbReference>
<dbReference type="Gene3D" id="3.30.450.40">
    <property type="match status" value="1"/>
</dbReference>
<proteinExistence type="inferred from homology"/>
<organism evidence="9 10">
    <name type="scientific">Vandammella animalimorsus</name>
    <dbReference type="NCBI Taxonomy" id="2029117"/>
    <lineage>
        <taxon>Bacteria</taxon>
        <taxon>Pseudomonadati</taxon>
        <taxon>Pseudomonadota</taxon>
        <taxon>Betaproteobacteria</taxon>
        <taxon>Burkholderiales</taxon>
        <taxon>Comamonadaceae</taxon>
        <taxon>Vandammella</taxon>
    </lineage>
</organism>
<dbReference type="InterPro" id="IPR002549">
    <property type="entry name" value="AI-2E-like"/>
</dbReference>
<evidence type="ECO:0000313" key="9">
    <source>
        <dbReference type="EMBL" id="RMX17579.1"/>
    </source>
</evidence>
<dbReference type="Pfam" id="PF01590">
    <property type="entry name" value="GAF"/>
    <property type="match status" value="1"/>
</dbReference>
<dbReference type="SUPFAM" id="SSF55781">
    <property type="entry name" value="GAF domain-like"/>
    <property type="match status" value="1"/>
</dbReference>
<feature type="domain" description="GAF" evidence="8">
    <location>
        <begin position="676"/>
        <end position="823"/>
    </location>
</feature>
<feature type="transmembrane region" description="Helical" evidence="7">
    <location>
        <begin position="69"/>
        <end position="85"/>
    </location>
</feature>
<evidence type="ECO:0000256" key="6">
    <source>
        <dbReference type="SAM" id="MobiDB-lite"/>
    </source>
</evidence>
<dbReference type="SMART" id="SM00065">
    <property type="entry name" value="GAF"/>
    <property type="match status" value="1"/>
</dbReference>
<feature type="transmembrane region" description="Helical" evidence="7">
    <location>
        <begin position="97"/>
        <end position="118"/>
    </location>
</feature>